<dbReference type="PROSITE" id="PS50894">
    <property type="entry name" value="HPT"/>
    <property type="match status" value="1"/>
</dbReference>
<protein>
    <submittedName>
        <fullName evidence="7">Sensor histidine kinase RcsC</fullName>
        <ecNumber evidence="7">2.7.13.3</ecNumber>
    </submittedName>
</protein>
<evidence type="ECO:0000256" key="2">
    <source>
        <dbReference type="ARBA" id="ARBA00023012"/>
    </source>
</evidence>
<dbReference type="PANTHER" id="PTHR45339">
    <property type="entry name" value="HYBRID SIGNAL TRANSDUCTION HISTIDINE KINASE J"/>
    <property type="match status" value="1"/>
</dbReference>
<keyword evidence="1 4" id="KW-0597">Phosphoprotein</keyword>
<proteinExistence type="predicted"/>
<dbReference type="CDD" id="cd00088">
    <property type="entry name" value="HPT"/>
    <property type="match status" value="1"/>
</dbReference>
<dbReference type="PANTHER" id="PTHR45339:SF5">
    <property type="entry name" value="HISTIDINE KINASE"/>
    <property type="match status" value="1"/>
</dbReference>
<feature type="modified residue" description="Phosphohistidine" evidence="3">
    <location>
        <position position="274"/>
    </location>
</feature>
<keyword evidence="8" id="KW-1185">Reference proteome</keyword>
<dbReference type="InterPro" id="IPR001789">
    <property type="entry name" value="Sig_transdc_resp-reg_receiver"/>
</dbReference>
<keyword evidence="7" id="KW-0418">Kinase</keyword>
<reference evidence="7 8" key="2">
    <citation type="submission" date="2024-09" db="EMBL/GenBank/DDBJ databases">
        <title>Draft genome sequence of Candidatus Magnetaquicoccaceae bacterium FCR-1.</title>
        <authorList>
            <person name="Shimoshige H."/>
            <person name="Shimamura S."/>
            <person name="Taoka A."/>
            <person name="Kobayashi H."/>
            <person name="Maekawa T."/>
        </authorList>
    </citation>
    <scope>NUCLEOTIDE SEQUENCE [LARGE SCALE GENOMIC DNA]</scope>
    <source>
        <strain evidence="7 8">FCR-1</strain>
    </source>
</reference>
<evidence type="ECO:0000313" key="8">
    <source>
        <dbReference type="Proteomes" id="UP001628193"/>
    </source>
</evidence>
<feature type="modified residue" description="4-aspartylphosphate" evidence="4">
    <location>
        <position position="130"/>
    </location>
</feature>
<sequence>MDQIAGGRQLAAEVAEQVTLLLETTLTDLQRERLRYIHKAVGALLTLLGGAETTVAPTLEPIAPGERPVEPSLHVAQARPLVLLVEDNPFTQKLMTRLLLQQGYRVEVAQNGQDAVDQLARLPVDLVLMDLRMPVMDGFQATREIRSREATSGAKRLPILAVTALLGEEDQRHAMEVGMDGYHAKPVRAAVLFSEMERLLSIPAEGDTAPPAALEADGERVIVDMDRLLKTVDFDLDLLREISSLYFSDAPRQMARIERGLADGDANEVREAAHSLKGATGAFGRVEVHTLAFQIEQAGKSGELRRAAELWPRLGSALRLMEETIQKEISQLSGESS</sequence>
<keyword evidence="7" id="KW-0687">Ribonucleoprotein</keyword>
<feature type="domain" description="HPt" evidence="6">
    <location>
        <begin position="235"/>
        <end position="335"/>
    </location>
</feature>
<dbReference type="CDD" id="cd17546">
    <property type="entry name" value="REC_hyHK_CKI1_RcsC-like"/>
    <property type="match status" value="1"/>
</dbReference>
<evidence type="ECO:0000313" key="7">
    <source>
        <dbReference type="EMBL" id="GAB0057660.1"/>
    </source>
</evidence>
<dbReference type="Gene3D" id="1.20.120.160">
    <property type="entry name" value="HPT domain"/>
    <property type="match status" value="1"/>
</dbReference>
<dbReference type="EC" id="2.7.13.3" evidence="7"/>
<keyword evidence="7" id="KW-0808">Transferase</keyword>
<dbReference type="SUPFAM" id="SSF47226">
    <property type="entry name" value="Histidine-containing phosphotransfer domain, HPT domain"/>
    <property type="match status" value="1"/>
</dbReference>
<evidence type="ECO:0000259" key="5">
    <source>
        <dbReference type="PROSITE" id="PS50110"/>
    </source>
</evidence>
<dbReference type="PROSITE" id="PS50110">
    <property type="entry name" value="RESPONSE_REGULATORY"/>
    <property type="match status" value="1"/>
</dbReference>
<dbReference type="GO" id="GO:0005840">
    <property type="term" value="C:ribosome"/>
    <property type="evidence" value="ECO:0007669"/>
    <property type="project" value="UniProtKB-KW"/>
</dbReference>
<dbReference type="Pfam" id="PF01627">
    <property type="entry name" value="Hpt"/>
    <property type="match status" value="1"/>
</dbReference>
<feature type="domain" description="Response regulatory" evidence="5">
    <location>
        <begin position="81"/>
        <end position="200"/>
    </location>
</feature>
<evidence type="ECO:0000259" key="6">
    <source>
        <dbReference type="PROSITE" id="PS50894"/>
    </source>
</evidence>
<dbReference type="GO" id="GO:0004673">
    <property type="term" value="F:protein histidine kinase activity"/>
    <property type="evidence" value="ECO:0007669"/>
    <property type="project" value="UniProtKB-EC"/>
</dbReference>
<evidence type="ECO:0000256" key="3">
    <source>
        <dbReference type="PROSITE-ProRule" id="PRU00110"/>
    </source>
</evidence>
<dbReference type="Pfam" id="PF00072">
    <property type="entry name" value="Response_reg"/>
    <property type="match status" value="1"/>
</dbReference>
<dbReference type="EMBL" id="BAAFGK010000004">
    <property type="protein sequence ID" value="GAB0057660.1"/>
    <property type="molecule type" value="Genomic_DNA"/>
</dbReference>
<dbReference type="InterPro" id="IPR036641">
    <property type="entry name" value="HPT_dom_sf"/>
</dbReference>
<accession>A0ABQ0C9U4</accession>
<dbReference type="Proteomes" id="UP001628193">
    <property type="component" value="Unassembled WGS sequence"/>
</dbReference>
<gene>
    <name evidence="7" type="primary">rcsC_57</name>
    <name evidence="7" type="ORF">SIID45300_01992</name>
</gene>
<organism evidence="7 8">
    <name type="scientific">Candidatus Magnetaquiglobus chichijimensis</name>
    <dbReference type="NCBI Taxonomy" id="3141448"/>
    <lineage>
        <taxon>Bacteria</taxon>
        <taxon>Pseudomonadati</taxon>
        <taxon>Pseudomonadota</taxon>
        <taxon>Magnetococcia</taxon>
        <taxon>Magnetococcales</taxon>
        <taxon>Candidatus Magnetaquicoccaceae</taxon>
        <taxon>Candidatus Magnetaquiglobus</taxon>
    </lineage>
</organism>
<keyword evidence="7" id="KW-0689">Ribosomal protein</keyword>
<comment type="caution">
    <text evidence="7">The sequence shown here is derived from an EMBL/GenBank/DDBJ whole genome shotgun (WGS) entry which is preliminary data.</text>
</comment>
<evidence type="ECO:0000256" key="4">
    <source>
        <dbReference type="PROSITE-ProRule" id="PRU00169"/>
    </source>
</evidence>
<dbReference type="SMART" id="SM00448">
    <property type="entry name" value="REC"/>
    <property type="match status" value="1"/>
</dbReference>
<dbReference type="SUPFAM" id="SSF52172">
    <property type="entry name" value="CheY-like"/>
    <property type="match status" value="1"/>
</dbReference>
<name>A0ABQ0C9U4_9PROT</name>
<keyword evidence="2" id="KW-0902">Two-component regulatory system</keyword>
<dbReference type="RefSeq" id="WP_420905352.1">
    <property type="nucleotide sequence ID" value="NZ_BAAFGK010000004.1"/>
</dbReference>
<dbReference type="Gene3D" id="3.40.50.2300">
    <property type="match status" value="1"/>
</dbReference>
<dbReference type="InterPro" id="IPR008207">
    <property type="entry name" value="Sig_transdc_His_kin_Hpt_dom"/>
</dbReference>
<dbReference type="InterPro" id="IPR011006">
    <property type="entry name" value="CheY-like_superfamily"/>
</dbReference>
<dbReference type="SMART" id="SM00073">
    <property type="entry name" value="HPT"/>
    <property type="match status" value="1"/>
</dbReference>
<reference evidence="7 8" key="1">
    <citation type="submission" date="2024-05" db="EMBL/GenBank/DDBJ databases">
        <authorList>
            <consortium name="Candidatus Magnetaquicoccaceae bacterium FCR-1 genome sequencing consortium"/>
            <person name="Shimoshige H."/>
            <person name="Shimamura S."/>
            <person name="Taoka A."/>
            <person name="Kobayashi H."/>
            <person name="Maekawa T."/>
        </authorList>
    </citation>
    <scope>NUCLEOTIDE SEQUENCE [LARGE SCALE GENOMIC DNA]</scope>
    <source>
        <strain evidence="7 8">FCR-1</strain>
    </source>
</reference>
<evidence type="ECO:0000256" key="1">
    <source>
        <dbReference type="ARBA" id="ARBA00022553"/>
    </source>
</evidence>